<dbReference type="InterPro" id="IPR017985">
    <property type="entry name" value="MeTrfase_CN4_CS"/>
</dbReference>
<evidence type="ECO:0000256" key="6">
    <source>
        <dbReference type="ARBA" id="ARBA00022747"/>
    </source>
</evidence>
<dbReference type="Proteomes" id="UP000258127">
    <property type="component" value="Chromosome"/>
</dbReference>
<sequence length="433" mass="48484">MSLPYPEITNPKRHLDSSEAESRRLFPYYAGFSAAFVESTLATIALSKEAVILDPWNGSGTTTSTAFQKGFTAIGSDLNPAMILVAKAGFVSKLDIDSLVPLSHSIVDNMSFLSEPLTHEPLSNWFSDKSARLLREIETRINQTLVSHSTYLSLDNAESLEKLTPLASFFYLALFRVTRRLTQEFVASNPTWIKVPKDDSSKKQLTGTQVISLFLKEVETLRDQHDFISSSDFDTKRIKLKLSNAENLPLEKASVDAVITSPPYCTRIDYAVATYVELAVLRIGGERFSQLRRSLTGSSTVGKTSGEIKQEWGNECSAFLNALMNHPSKASNTYYLKNHVQYFESLYKSLSETSRVLKPSAPCVLVVQNSYYKEIRNDIAKIICQMSESLSLKPTHRADFNATRSMVDLNKNSKKYIGKRSTIESVLFFEKAL</sequence>
<proteinExistence type="inferred from homology"/>
<keyword evidence="9" id="KW-1185">Reference proteome</keyword>
<evidence type="ECO:0000256" key="1">
    <source>
        <dbReference type="ARBA" id="ARBA00010203"/>
    </source>
</evidence>
<comment type="similarity">
    <text evidence="1">Belongs to the N(4)/N(6)-methyltransferase family. N(4) subfamily.</text>
</comment>
<evidence type="ECO:0000313" key="9">
    <source>
        <dbReference type="Proteomes" id="UP000258127"/>
    </source>
</evidence>
<dbReference type="REBASE" id="267675">
    <property type="entry name" value="M.Ppa1880ORF19480P"/>
</dbReference>
<comment type="catalytic activity">
    <reaction evidence="7">
        <text>a 2'-deoxycytidine in DNA + S-adenosyl-L-methionine = an N(4)-methyl-2'-deoxycytidine in DNA + S-adenosyl-L-homocysteine + H(+)</text>
        <dbReference type="Rhea" id="RHEA:16857"/>
        <dbReference type="Rhea" id="RHEA-COMP:11369"/>
        <dbReference type="Rhea" id="RHEA-COMP:13674"/>
        <dbReference type="ChEBI" id="CHEBI:15378"/>
        <dbReference type="ChEBI" id="CHEBI:57856"/>
        <dbReference type="ChEBI" id="CHEBI:59789"/>
        <dbReference type="ChEBI" id="CHEBI:85452"/>
        <dbReference type="ChEBI" id="CHEBI:137933"/>
        <dbReference type="EC" id="2.1.1.113"/>
    </reaction>
</comment>
<evidence type="ECO:0000256" key="4">
    <source>
        <dbReference type="ARBA" id="ARBA00022679"/>
    </source>
</evidence>
<dbReference type="EMBL" id="CP031641">
    <property type="protein sequence ID" value="AXO90925.1"/>
    <property type="molecule type" value="Genomic_DNA"/>
</dbReference>
<dbReference type="GO" id="GO:0032259">
    <property type="term" value="P:methylation"/>
    <property type="evidence" value="ECO:0007669"/>
    <property type="project" value="UniProtKB-KW"/>
</dbReference>
<protein>
    <recommendedName>
        <fullName evidence="2">site-specific DNA-methyltransferase (cytosine-N(4)-specific)</fullName>
        <ecNumber evidence="2">2.1.1.113</ecNumber>
    </recommendedName>
</protein>
<evidence type="ECO:0000313" key="8">
    <source>
        <dbReference type="EMBL" id="AXO90925.1"/>
    </source>
</evidence>
<evidence type="ECO:0000256" key="3">
    <source>
        <dbReference type="ARBA" id="ARBA00022603"/>
    </source>
</evidence>
<dbReference type="PROSITE" id="PS00093">
    <property type="entry name" value="N4_MTASE"/>
    <property type="match status" value="1"/>
</dbReference>
<evidence type="ECO:0000256" key="5">
    <source>
        <dbReference type="ARBA" id="ARBA00022691"/>
    </source>
</evidence>
<keyword evidence="3 8" id="KW-0489">Methyltransferase</keyword>
<keyword evidence="6" id="KW-0680">Restriction system</keyword>
<keyword evidence="4" id="KW-0808">Transferase</keyword>
<reference evidence="8 9" key="1">
    <citation type="submission" date="2018-08" db="EMBL/GenBank/DDBJ databases">
        <authorList>
            <person name="Lee Y."/>
            <person name="Kakembo D."/>
        </authorList>
    </citation>
    <scope>NUCLEOTIDE SEQUENCE [LARGE SCALE GENOMIC DNA]</scope>
    <source>
        <strain evidence="8 9">JBCS1880</strain>
    </source>
</reference>
<accession>A0AAI8KFG3</accession>
<gene>
    <name evidence="8" type="ORF">DZC75_19480</name>
</gene>
<dbReference type="GO" id="GO:0003677">
    <property type="term" value="F:DNA binding"/>
    <property type="evidence" value="ECO:0007669"/>
    <property type="project" value="InterPro"/>
</dbReference>
<dbReference type="GO" id="GO:0015667">
    <property type="term" value="F:site-specific DNA-methyltransferase (cytosine-N4-specific) activity"/>
    <property type="evidence" value="ECO:0007669"/>
    <property type="project" value="UniProtKB-EC"/>
</dbReference>
<dbReference type="SUPFAM" id="SSF53335">
    <property type="entry name" value="S-adenosyl-L-methionine-dependent methyltransferases"/>
    <property type="match status" value="2"/>
</dbReference>
<keyword evidence="5" id="KW-0949">S-adenosyl-L-methionine</keyword>
<name>A0AAI8KFG3_9PSED</name>
<dbReference type="Gene3D" id="3.40.50.150">
    <property type="entry name" value="Vaccinia Virus protein VP39"/>
    <property type="match status" value="2"/>
</dbReference>
<dbReference type="GO" id="GO:0009307">
    <property type="term" value="P:DNA restriction-modification system"/>
    <property type="evidence" value="ECO:0007669"/>
    <property type="project" value="UniProtKB-KW"/>
</dbReference>
<evidence type="ECO:0000256" key="7">
    <source>
        <dbReference type="ARBA" id="ARBA00049120"/>
    </source>
</evidence>
<dbReference type="EC" id="2.1.1.113" evidence="2"/>
<dbReference type="InterPro" id="IPR029063">
    <property type="entry name" value="SAM-dependent_MTases_sf"/>
</dbReference>
<dbReference type="AlphaFoldDB" id="A0AAI8KFG3"/>
<organism evidence="8 9">
    <name type="scientific">Pseudomonas parafulva</name>
    <dbReference type="NCBI Taxonomy" id="157782"/>
    <lineage>
        <taxon>Bacteria</taxon>
        <taxon>Pseudomonadati</taxon>
        <taxon>Pseudomonadota</taxon>
        <taxon>Gammaproteobacteria</taxon>
        <taxon>Pseudomonadales</taxon>
        <taxon>Pseudomonadaceae</taxon>
        <taxon>Pseudomonas</taxon>
    </lineage>
</organism>
<evidence type="ECO:0000256" key="2">
    <source>
        <dbReference type="ARBA" id="ARBA00012185"/>
    </source>
</evidence>